<dbReference type="Proteomes" id="UP000002484">
    <property type="component" value="Chromosome"/>
</dbReference>
<evidence type="ECO:0000313" key="4">
    <source>
        <dbReference type="Proteomes" id="UP000002484"/>
    </source>
</evidence>
<keyword evidence="4" id="KW-1185">Reference proteome</keyword>
<name>E3IW92_PSEI1</name>
<dbReference type="AlphaFoldDB" id="E3IW92"/>
<dbReference type="OrthoDB" id="4330798at2"/>
<gene>
    <name evidence="3" type="ordered locus">FraEuI1c_0856</name>
</gene>
<evidence type="ECO:0008006" key="5">
    <source>
        <dbReference type="Google" id="ProtNLM"/>
    </source>
</evidence>
<dbReference type="STRING" id="298654.FraEuI1c_0856"/>
<dbReference type="KEGG" id="fri:FraEuI1c_0856"/>
<keyword evidence="2" id="KW-0472">Membrane</keyword>
<dbReference type="EMBL" id="CP002299">
    <property type="protein sequence ID" value="ADP78934.1"/>
    <property type="molecule type" value="Genomic_DNA"/>
</dbReference>
<dbReference type="eggNOG" id="COG0515">
    <property type="taxonomic scope" value="Bacteria"/>
</dbReference>
<evidence type="ECO:0000256" key="2">
    <source>
        <dbReference type="SAM" id="Phobius"/>
    </source>
</evidence>
<protein>
    <recommendedName>
        <fullName evidence="5">DUF2637 domain-containing protein</fullName>
    </recommendedName>
</protein>
<proteinExistence type="predicted"/>
<dbReference type="HOGENOM" id="CLU_073558_0_0_11"/>
<evidence type="ECO:0000313" key="3">
    <source>
        <dbReference type="EMBL" id="ADP78934.1"/>
    </source>
</evidence>
<keyword evidence="2" id="KW-1133">Transmembrane helix</keyword>
<keyword evidence="2" id="KW-0812">Transmembrane</keyword>
<feature type="transmembrane region" description="Helical" evidence="2">
    <location>
        <begin position="51"/>
        <end position="72"/>
    </location>
</feature>
<feature type="transmembrane region" description="Helical" evidence="2">
    <location>
        <begin position="93"/>
        <end position="112"/>
    </location>
</feature>
<organism evidence="3 4">
    <name type="scientific">Pseudofrankia inefficax (strain DSM 45817 / CECT 9037 / DDB 130130 / EuI1c)</name>
    <name type="common">Frankia inefficax</name>
    <dbReference type="NCBI Taxonomy" id="298654"/>
    <lineage>
        <taxon>Bacteria</taxon>
        <taxon>Bacillati</taxon>
        <taxon>Actinomycetota</taxon>
        <taxon>Actinomycetes</taxon>
        <taxon>Frankiales</taxon>
        <taxon>Frankiaceae</taxon>
        <taxon>Pseudofrankia</taxon>
    </lineage>
</organism>
<accession>E3IW92</accession>
<feature type="transmembrane region" description="Helical" evidence="2">
    <location>
        <begin position="20"/>
        <end position="39"/>
    </location>
</feature>
<evidence type="ECO:0000256" key="1">
    <source>
        <dbReference type="SAM" id="MobiDB-lite"/>
    </source>
</evidence>
<dbReference type="InParanoid" id="E3IW92"/>
<reference evidence="3 4" key="1">
    <citation type="submission" date="2010-10" db="EMBL/GenBank/DDBJ databases">
        <title>Complete sequence of Frankia sp. EuI1c.</title>
        <authorList>
            <consortium name="US DOE Joint Genome Institute"/>
            <person name="Lucas S."/>
            <person name="Copeland A."/>
            <person name="Lapidus A."/>
            <person name="Cheng J.-F."/>
            <person name="Bruce D."/>
            <person name="Goodwin L."/>
            <person name="Pitluck S."/>
            <person name="Chertkov O."/>
            <person name="Detter J.C."/>
            <person name="Han C."/>
            <person name="Tapia R."/>
            <person name="Land M."/>
            <person name="Hauser L."/>
            <person name="Jeffries C."/>
            <person name="Kyrpides N."/>
            <person name="Ivanova N."/>
            <person name="Mikhailova N."/>
            <person name="Beauchemin N."/>
            <person name="Sen A."/>
            <person name="Sur S.A."/>
            <person name="Gtari M."/>
            <person name="Wall L."/>
            <person name="Tisa L."/>
            <person name="Woyke T."/>
        </authorList>
    </citation>
    <scope>NUCLEOTIDE SEQUENCE [LARGE SCALE GENOMIC DNA]</scope>
    <source>
        <strain evidence="4">DSM 45817 / CECT 9037 / EuI1c</strain>
    </source>
</reference>
<sequence>MARDGATATGQRPVGGDVTVTLVTVIMVVVVGLTFAFGFGNVFQLGLRLGVPVWVAPLVAPAVDLSVVGLLLGTRQLAVQGAPVELLRPARRLLVFSSLVTLALNVAEPVIAGEYGKAAFDAVGPALLFGWSEVGPGLLRAMRHPGPLPAAMAESDRRPVEVGTPAQAAVVPAVPPVRVVREAAPVAAVPAQRAPDGSGPLVDGGLLERARREDARYWEEHRRPISSDELRRRLKVGSKRARALVKELRADAHRVFGEHAASDPPSIATASFPPPAHSQPADGDAAEIVSDDLDLVDLGPVERATSGLLATVG</sequence>
<feature type="region of interest" description="Disordered" evidence="1">
    <location>
        <begin position="257"/>
        <end position="283"/>
    </location>
</feature>
<dbReference type="RefSeq" id="WP_013422055.1">
    <property type="nucleotide sequence ID" value="NC_014666.1"/>
</dbReference>